<evidence type="ECO:0000313" key="2">
    <source>
        <dbReference type="Proteomes" id="UP001460270"/>
    </source>
</evidence>
<accession>A0AAW0N4L5</accession>
<name>A0AAW0N4L5_9GOBI</name>
<keyword evidence="2" id="KW-1185">Reference proteome</keyword>
<dbReference type="EMBL" id="JBBPFD010000018">
    <property type="protein sequence ID" value="KAK7889037.1"/>
    <property type="molecule type" value="Genomic_DNA"/>
</dbReference>
<protein>
    <submittedName>
        <fullName evidence="1">Uncharacterized protein</fullName>
    </submittedName>
</protein>
<dbReference type="Proteomes" id="UP001460270">
    <property type="component" value="Unassembled WGS sequence"/>
</dbReference>
<reference evidence="2" key="1">
    <citation type="submission" date="2024-04" db="EMBL/GenBank/DDBJ databases">
        <title>Salinicola lusitanus LLJ914,a marine bacterium isolated from the Okinawa Trough.</title>
        <authorList>
            <person name="Li J."/>
        </authorList>
    </citation>
    <scope>NUCLEOTIDE SEQUENCE [LARGE SCALE GENOMIC DNA]</scope>
</reference>
<sequence length="203" mass="22490">MKGAHCAQLETRLKWTQPLPCSSVPPHTDYRELGVQDDQFTQGLNSCDGLWDVMRSHCEAFAHVMTSAGSRSLTLPNFSALFTVSFSSDFEKLKKEEKKTTAHWEKALGLIRGGKKMVSWMMPVRQDVARSLQTASVSLPSNNFAHCFHYLLECLQVSLCAVGKPHNHHRSGDVSTLQFPQVVEALLGLAHSRGSVKTPGQVL</sequence>
<organism evidence="1 2">
    <name type="scientific">Mugilogobius chulae</name>
    <name type="common">yellowstripe goby</name>
    <dbReference type="NCBI Taxonomy" id="88201"/>
    <lineage>
        <taxon>Eukaryota</taxon>
        <taxon>Metazoa</taxon>
        <taxon>Chordata</taxon>
        <taxon>Craniata</taxon>
        <taxon>Vertebrata</taxon>
        <taxon>Euteleostomi</taxon>
        <taxon>Actinopterygii</taxon>
        <taxon>Neopterygii</taxon>
        <taxon>Teleostei</taxon>
        <taxon>Neoteleostei</taxon>
        <taxon>Acanthomorphata</taxon>
        <taxon>Gobiaria</taxon>
        <taxon>Gobiiformes</taxon>
        <taxon>Gobioidei</taxon>
        <taxon>Gobiidae</taxon>
        <taxon>Gobionellinae</taxon>
        <taxon>Mugilogobius</taxon>
    </lineage>
</organism>
<gene>
    <name evidence="1" type="ORF">WMY93_024597</name>
</gene>
<evidence type="ECO:0000313" key="1">
    <source>
        <dbReference type="EMBL" id="KAK7889037.1"/>
    </source>
</evidence>
<dbReference type="AlphaFoldDB" id="A0AAW0N4L5"/>
<proteinExistence type="predicted"/>
<comment type="caution">
    <text evidence="1">The sequence shown here is derived from an EMBL/GenBank/DDBJ whole genome shotgun (WGS) entry which is preliminary data.</text>
</comment>